<evidence type="ECO:0008006" key="4">
    <source>
        <dbReference type="Google" id="ProtNLM"/>
    </source>
</evidence>
<sequence length="154" mass="17281">MSAIKRVLAALALVVAALAGLVSPAGADVASVKGVPTAAKDIIPWPVVSPAPEVWDTKSDWSQQQATDWVNSCGPERLCTWIRYNAGNGDRYVLFRFYTCAEYALTRWGGTTPYFNNQNVRVELRDQQHNPIRYFEPGAKFITNWDPVWYIKLC</sequence>
<keyword evidence="1" id="KW-0732">Signal</keyword>
<feature type="signal peptide" evidence="1">
    <location>
        <begin position="1"/>
        <end position="27"/>
    </location>
</feature>
<proteinExistence type="predicted"/>
<gene>
    <name evidence="2" type="ORF">ACFOYY_15585</name>
</gene>
<evidence type="ECO:0000313" key="3">
    <source>
        <dbReference type="Proteomes" id="UP001595698"/>
    </source>
</evidence>
<protein>
    <recommendedName>
        <fullName evidence="4">Peptidase inhibitor family I36</fullName>
    </recommendedName>
</protein>
<feature type="chain" id="PRO_5047185084" description="Peptidase inhibitor family I36" evidence="1">
    <location>
        <begin position="28"/>
        <end position="154"/>
    </location>
</feature>
<dbReference type="Proteomes" id="UP001595698">
    <property type="component" value="Unassembled WGS sequence"/>
</dbReference>
<name>A0ABV8F0Y7_9ACTN</name>
<keyword evidence="3" id="KW-1185">Reference proteome</keyword>
<evidence type="ECO:0000256" key="1">
    <source>
        <dbReference type="SAM" id="SignalP"/>
    </source>
</evidence>
<comment type="caution">
    <text evidence="2">The sequence shown here is derived from an EMBL/GenBank/DDBJ whole genome shotgun (WGS) entry which is preliminary data.</text>
</comment>
<evidence type="ECO:0000313" key="2">
    <source>
        <dbReference type="EMBL" id="MFC3981561.1"/>
    </source>
</evidence>
<organism evidence="2 3">
    <name type="scientific">Streptosporangium jomthongense</name>
    <dbReference type="NCBI Taxonomy" id="1193683"/>
    <lineage>
        <taxon>Bacteria</taxon>
        <taxon>Bacillati</taxon>
        <taxon>Actinomycetota</taxon>
        <taxon>Actinomycetes</taxon>
        <taxon>Streptosporangiales</taxon>
        <taxon>Streptosporangiaceae</taxon>
        <taxon>Streptosporangium</taxon>
    </lineage>
</organism>
<dbReference type="EMBL" id="JBHSBC010000014">
    <property type="protein sequence ID" value="MFC3981561.1"/>
    <property type="molecule type" value="Genomic_DNA"/>
</dbReference>
<dbReference type="RefSeq" id="WP_386190138.1">
    <property type="nucleotide sequence ID" value="NZ_JBHSBC010000014.1"/>
</dbReference>
<accession>A0ABV8F0Y7</accession>
<reference evidence="3" key="1">
    <citation type="journal article" date="2019" name="Int. J. Syst. Evol. Microbiol.">
        <title>The Global Catalogue of Microorganisms (GCM) 10K type strain sequencing project: providing services to taxonomists for standard genome sequencing and annotation.</title>
        <authorList>
            <consortium name="The Broad Institute Genomics Platform"/>
            <consortium name="The Broad Institute Genome Sequencing Center for Infectious Disease"/>
            <person name="Wu L."/>
            <person name="Ma J."/>
        </authorList>
    </citation>
    <scope>NUCLEOTIDE SEQUENCE [LARGE SCALE GENOMIC DNA]</scope>
    <source>
        <strain evidence="3">TBRC 7912</strain>
    </source>
</reference>